<keyword evidence="2" id="KW-1185">Reference proteome</keyword>
<dbReference type="EMBL" id="CAJJDN010000001">
    <property type="protein sequence ID" value="CAD8045799.1"/>
    <property type="molecule type" value="Genomic_DNA"/>
</dbReference>
<dbReference type="AlphaFoldDB" id="A0A8S1JWA5"/>
<gene>
    <name evidence="1" type="ORF">PSON_ATCC_30995.1.T0010291</name>
</gene>
<proteinExistence type="predicted"/>
<reference evidence="1" key="1">
    <citation type="submission" date="2021-01" db="EMBL/GenBank/DDBJ databases">
        <authorList>
            <consortium name="Genoscope - CEA"/>
            <person name="William W."/>
        </authorList>
    </citation>
    <scope>NUCLEOTIDE SEQUENCE</scope>
</reference>
<name>A0A8S1JWA5_9CILI</name>
<comment type="caution">
    <text evidence="1">The sequence shown here is derived from an EMBL/GenBank/DDBJ whole genome shotgun (WGS) entry which is preliminary data.</text>
</comment>
<sequence length="58" mass="6953">MIKKIEVRRNNIIFDTLEEKNETDDNFNNMNLAECGFGRQSFQRNSQFPMIQQQIDIE</sequence>
<evidence type="ECO:0000313" key="2">
    <source>
        <dbReference type="Proteomes" id="UP000692954"/>
    </source>
</evidence>
<accession>A0A8S1JWA5</accession>
<protein>
    <submittedName>
        <fullName evidence="1">Uncharacterized protein</fullName>
    </submittedName>
</protein>
<dbReference type="Proteomes" id="UP000692954">
    <property type="component" value="Unassembled WGS sequence"/>
</dbReference>
<organism evidence="1 2">
    <name type="scientific">Paramecium sonneborni</name>
    <dbReference type="NCBI Taxonomy" id="65129"/>
    <lineage>
        <taxon>Eukaryota</taxon>
        <taxon>Sar</taxon>
        <taxon>Alveolata</taxon>
        <taxon>Ciliophora</taxon>
        <taxon>Intramacronucleata</taxon>
        <taxon>Oligohymenophorea</taxon>
        <taxon>Peniculida</taxon>
        <taxon>Parameciidae</taxon>
        <taxon>Paramecium</taxon>
    </lineage>
</organism>
<evidence type="ECO:0000313" key="1">
    <source>
        <dbReference type="EMBL" id="CAD8045799.1"/>
    </source>
</evidence>